<sequence length="284" mass="31724">MSLKKYIVNAFTKEGTGGNGAGVVLNCENLSVEDMQNIAKEINLSETAFVQQSDKANFKVRFFTPTEEVDLCGHATIATFTLLRNLEIIEKGVLTQETKAGILKVYIDKKDVFMEQEKAKFYEVIQDEEILKSLNINKDDLDDTMPIQIVSTGLRDILIPVKNIEVLNKISLCKDLVTNISKKYDVVGYHVFCISENDTYVAHCRNFAPLYGIDEECATGTSNGALCSYLYKMKKLEGRDLNKLVFIQGEAMNKACEIVCKLNVELDEIVECLVGGEGAIIRGY</sequence>
<dbReference type="NCBIfam" id="TIGR00654">
    <property type="entry name" value="PhzF_family"/>
    <property type="match status" value="1"/>
</dbReference>
<organism evidence="4 5">
    <name type="scientific">Romboutsia lituseburensis DSM 797</name>
    <dbReference type="NCBI Taxonomy" id="1121325"/>
    <lineage>
        <taxon>Bacteria</taxon>
        <taxon>Bacillati</taxon>
        <taxon>Bacillota</taxon>
        <taxon>Clostridia</taxon>
        <taxon>Peptostreptococcales</taxon>
        <taxon>Peptostreptococcaceae</taxon>
        <taxon>Romboutsia</taxon>
    </lineage>
</organism>
<dbReference type="Pfam" id="PF02567">
    <property type="entry name" value="PhzC-PhzF"/>
    <property type="match status" value="1"/>
</dbReference>
<keyword evidence="5" id="KW-1185">Reference proteome</keyword>
<dbReference type="Proteomes" id="UP000199068">
    <property type="component" value="Unassembled WGS sequence"/>
</dbReference>
<dbReference type="Gene3D" id="3.10.310.10">
    <property type="entry name" value="Diaminopimelate Epimerase, Chain A, domain 1"/>
    <property type="match status" value="2"/>
</dbReference>
<gene>
    <name evidence="4" type="ORF">SAMN04515677_101161</name>
</gene>
<evidence type="ECO:0000313" key="5">
    <source>
        <dbReference type="Proteomes" id="UP000199068"/>
    </source>
</evidence>
<name>A0A1G9IAB4_9FIRM</name>
<dbReference type="PANTHER" id="PTHR13774:SF39">
    <property type="entry name" value="BIOSYNTHESIS PROTEIN, PUTATIVE-RELATED"/>
    <property type="match status" value="1"/>
</dbReference>
<evidence type="ECO:0000256" key="3">
    <source>
        <dbReference type="PIRSR" id="PIRSR016184-1"/>
    </source>
</evidence>
<evidence type="ECO:0000256" key="2">
    <source>
        <dbReference type="ARBA" id="ARBA00023235"/>
    </source>
</evidence>
<dbReference type="RefSeq" id="WP_092721915.1">
    <property type="nucleotide sequence ID" value="NZ_FNGW01000001.1"/>
</dbReference>
<dbReference type="GO" id="GO:0005737">
    <property type="term" value="C:cytoplasm"/>
    <property type="evidence" value="ECO:0007669"/>
    <property type="project" value="TreeGrafter"/>
</dbReference>
<dbReference type="EMBL" id="FNGW01000001">
    <property type="protein sequence ID" value="SDL22052.1"/>
    <property type="molecule type" value="Genomic_DNA"/>
</dbReference>
<accession>A0A1G9IAB4</accession>
<keyword evidence="2" id="KW-0413">Isomerase</keyword>
<dbReference type="AlphaFoldDB" id="A0A1G9IAB4"/>
<feature type="active site" evidence="3">
    <location>
        <position position="46"/>
    </location>
</feature>
<reference evidence="4 5" key="1">
    <citation type="submission" date="2016-10" db="EMBL/GenBank/DDBJ databases">
        <authorList>
            <person name="de Groot N.N."/>
        </authorList>
    </citation>
    <scope>NUCLEOTIDE SEQUENCE [LARGE SCALE GENOMIC DNA]</scope>
    <source>
        <strain evidence="4 5">DSM 797</strain>
    </source>
</reference>
<comment type="similarity">
    <text evidence="1">Belongs to the PhzF family.</text>
</comment>
<dbReference type="InterPro" id="IPR003719">
    <property type="entry name" value="Phenazine_PhzF-like"/>
</dbReference>
<proteinExistence type="inferred from homology"/>
<dbReference type="PIRSF" id="PIRSF016184">
    <property type="entry name" value="PhzC_PhzF"/>
    <property type="match status" value="1"/>
</dbReference>
<evidence type="ECO:0000256" key="1">
    <source>
        <dbReference type="ARBA" id="ARBA00008270"/>
    </source>
</evidence>
<dbReference type="PANTHER" id="PTHR13774">
    <property type="entry name" value="PHENAZINE BIOSYNTHESIS PROTEIN"/>
    <property type="match status" value="1"/>
</dbReference>
<protein>
    <submittedName>
        <fullName evidence="4">Phenazine biosynthesis protein PhzF family</fullName>
    </submittedName>
</protein>
<dbReference type="SUPFAM" id="SSF54506">
    <property type="entry name" value="Diaminopimelate epimerase-like"/>
    <property type="match status" value="1"/>
</dbReference>
<evidence type="ECO:0000313" key="4">
    <source>
        <dbReference type="EMBL" id="SDL22052.1"/>
    </source>
</evidence>
<dbReference type="GO" id="GO:0016853">
    <property type="term" value="F:isomerase activity"/>
    <property type="evidence" value="ECO:0007669"/>
    <property type="project" value="UniProtKB-KW"/>
</dbReference>
<dbReference type="STRING" id="1121325.SAMN04515677_101161"/>